<comment type="caution">
    <text evidence="3">The sequence shown here is derived from an EMBL/GenBank/DDBJ whole genome shotgun (WGS) entry which is preliminary data.</text>
</comment>
<dbReference type="GO" id="GO:0043531">
    <property type="term" value="F:ADP binding"/>
    <property type="evidence" value="ECO:0007669"/>
    <property type="project" value="InterPro"/>
</dbReference>
<sequence length="362" mass="41219">MEDLADEFVTEHLSCKIMAENSVASSSRVKKIIADRFTRLTPSTVKFDADTNSQIKPINCRLDELCKQRVSLGLQKILGGTSIAAAQKQIPRTTCVPTEPVVYGRENDRAKILHMVLRAEPTDDSNFRMIPIVGMEGIGKTTLARPVCCNPLFYLLFGLSYCKQDELPQAKRTSSQKLLLVLEDVWSKDYGLWEALKSPFMAGAPRSKIIISTRLGDVTSTMGTTDYYNIELLPDDDYWPLFLMQAFQSKDIVGTSRDSELIRKKVVEKYRSLPLAARTLGGLLRSKQSNEEWEQILNSEIWDSYDESGILPGRRISYYHLPWHLKRCFTFCAILPKDYEFRKDEVVILWIAKGLVQQSEDN</sequence>
<dbReference type="GO" id="GO:0098542">
    <property type="term" value="P:defense response to other organism"/>
    <property type="evidence" value="ECO:0007669"/>
    <property type="project" value="TreeGrafter"/>
</dbReference>
<dbReference type="EMBL" id="JBCGBO010000004">
    <property type="protein sequence ID" value="KAK9209943.1"/>
    <property type="molecule type" value="Genomic_DNA"/>
</dbReference>
<evidence type="ECO:0000256" key="1">
    <source>
        <dbReference type="ARBA" id="ARBA00022737"/>
    </source>
</evidence>
<feature type="domain" description="NB-ARC" evidence="2">
    <location>
        <begin position="175"/>
        <end position="250"/>
    </location>
</feature>
<dbReference type="Gene3D" id="1.10.10.10">
    <property type="entry name" value="Winged helix-like DNA-binding domain superfamily/Winged helix DNA-binding domain"/>
    <property type="match status" value="1"/>
</dbReference>
<dbReference type="InterPro" id="IPR002182">
    <property type="entry name" value="NB-ARC"/>
</dbReference>
<dbReference type="InterPro" id="IPR027417">
    <property type="entry name" value="P-loop_NTPase"/>
</dbReference>
<gene>
    <name evidence="3" type="ORF">WN944_002312</name>
</gene>
<protein>
    <recommendedName>
        <fullName evidence="2">NB-ARC domain-containing protein</fullName>
    </recommendedName>
</protein>
<reference evidence="3 4" key="1">
    <citation type="submission" date="2024-05" db="EMBL/GenBank/DDBJ databases">
        <title>Haplotype-resolved chromosome-level genome assembly of Huyou (Citrus changshanensis).</title>
        <authorList>
            <person name="Miao C."/>
            <person name="Chen W."/>
            <person name="Wu Y."/>
            <person name="Wang L."/>
            <person name="Zhao S."/>
            <person name="Grierson D."/>
            <person name="Xu C."/>
            <person name="Chen K."/>
        </authorList>
    </citation>
    <scope>NUCLEOTIDE SEQUENCE [LARGE SCALE GENOMIC DNA]</scope>
    <source>
        <strain evidence="3">01-14</strain>
        <tissue evidence="3">Leaf</tissue>
    </source>
</reference>
<keyword evidence="4" id="KW-1185">Reference proteome</keyword>
<evidence type="ECO:0000259" key="2">
    <source>
        <dbReference type="Pfam" id="PF00931"/>
    </source>
</evidence>
<evidence type="ECO:0000313" key="4">
    <source>
        <dbReference type="Proteomes" id="UP001428341"/>
    </source>
</evidence>
<proteinExistence type="predicted"/>
<dbReference type="Proteomes" id="UP001428341">
    <property type="component" value="Unassembled WGS sequence"/>
</dbReference>
<organism evidence="3 4">
    <name type="scientific">Citrus x changshan-huyou</name>
    <dbReference type="NCBI Taxonomy" id="2935761"/>
    <lineage>
        <taxon>Eukaryota</taxon>
        <taxon>Viridiplantae</taxon>
        <taxon>Streptophyta</taxon>
        <taxon>Embryophyta</taxon>
        <taxon>Tracheophyta</taxon>
        <taxon>Spermatophyta</taxon>
        <taxon>Magnoliopsida</taxon>
        <taxon>eudicotyledons</taxon>
        <taxon>Gunneridae</taxon>
        <taxon>Pentapetalae</taxon>
        <taxon>rosids</taxon>
        <taxon>malvids</taxon>
        <taxon>Sapindales</taxon>
        <taxon>Rutaceae</taxon>
        <taxon>Aurantioideae</taxon>
        <taxon>Citrus</taxon>
    </lineage>
</organism>
<dbReference type="Gene3D" id="3.40.50.300">
    <property type="entry name" value="P-loop containing nucleotide triphosphate hydrolases"/>
    <property type="match status" value="2"/>
</dbReference>
<dbReference type="PANTHER" id="PTHR23155">
    <property type="entry name" value="DISEASE RESISTANCE PROTEIN RP"/>
    <property type="match status" value="1"/>
</dbReference>
<dbReference type="AlphaFoldDB" id="A0AAP0MIX3"/>
<dbReference type="InterPro" id="IPR042197">
    <property type="entry name" value="Apaf_helical"/>
</dbReference>
<dbReference type="InterPro" id="IPR044974">
    <property type="entry name" value="Disease_R_plants"/>
</dbReference>
<dbReference type="PRINTS" id="PR00364">
    <property type="entry name" value="DISEASERSIST"/>
</dbReference>
<dbReference type="InterPro" id="IPR036388">
    <property type="entry name" value="WH-like_DNA-bd_sf"/>
</dbReference>
<evidence type="ECO:0000313" key="3">
    <source>
        <dbReference type="EMBL" id="KAK9209943.1"/>
    </source>
</evidence>
<keyword evidence="1" id="KW-0677">Repeat</keyword>
<dbReference type="Pfam" id="PF00931">
    <property type="entry name" value="NB-ARC"/>
    <property type="match status" value="1"/>
</dbReference>
<dbReference type="Gene3D" id="1.10.8.430">
    <property type="entry name" value="Helical domain of apoptotic protease-activating factors"/>
    <property type="match status" value="1"/>
</dbReference>
<accession>A0AAP0MIX3</accession>
<name>A0AAP0MIX3_9ROSI</name>
<dbReference type="PANTHER" id="PTHR23155:SF1221">
    <property type="entry name" value="OS11G0481150 PROTEIN"/>
    <property type="match status" value="1"/>
</dbReference>
<dbReference type="SUPFAM" id="SSF52540">
    <property type="entry name" value="P-loop containing nucleoside triphosphate hydrolases"/>
    <property type="match status" value="1"/>
</dbReference>